<feature type="transmembrane region" description="Helical" evidence="9">
    <location>
        <begin position="66"/>
        <end position="87"/>
    </location>
</feature>
<dbReference type="STRING" id="1050174.CEPID_03075"/>
<keyword evidence="9" id="KW-0472">Membrane</keyword>
<evidence type="ECO:0000313" key="11">
    <source>
        <dbReference type="EMBL" id="AKK02495.1"/>
    </source>
</evidence>
<dbReference type="PANTHER" id="PTHR24421">
    <property type="entry name" value="NITRATE/NITRITE SENSOR PROTEIN NARX-RELATED"/>
    <property type="match status" value="1"/>
</dbReference>
<dbReference type="EMBL" id="CP011541">
    <property type="protein sequence ID" value="AKK02495.1"/>
    <property type="molecule type" value="Genomic_DNA"/>
</dbReference>
<evidence type="ECO:0000259" key="10">
    <source>
        <dbReference type="Pfam" id="PF07730"/>
    </source>
</evidence>
<evidence type="ECO:0000256" key="5">
    <source>
        <dbReference type="ARBA" id="ARBA00022741"/>
    </source>
</evidence>
<feature type="transmembrane region" description="Helical" evidence="9">
    <location>
        <begin position="35"/>
        <end position="54"/>
    </location>
</feature>
<feature type="transmembrane region" description="Helical" evidence="9">
    <location>
        <begin position="118"/>
        <end position="140"/>
    </location>
</feature>
<evidence type="ECO:0000256" key="8">
    <source>
        <dbReference type="ARBA" id="ARBA00023012"/>
    </source>
</evidence>
<dbReference type="InterPro" id="IPR050482">
    <property type="entry name" value="Sensor_HK_TwoCompSys"/>
</dbReference>
<accession>A0A0G3GPI1</accession>
<dbReference type="PANTHER" id="PTHR24421:SF10">
    <property type="entry name" value="NITRATE_NITRITE SENSOR PROTEIN NARQ"/>
    <property type="match status" value="1"/>
</dbReference>
<name>A0A0G3GPI1_9CORY</name>
<dbReference type="GO" id="GO:0005524">
    <property type="term" value="F:ATP binding"/>
    <property type="evidence" value="ECO:0007669"/>
    <property type="project" value="UniProtKB-KW"/>
</dbReference>
<evidence type="ECO:0000256" key="1">
    <source>
        <dbReference type="ARBA" id="ARBA00000085"/>
    </source>
</evidence>
<keyword evidence="5" id="KW-0547">Nucleotide-binding</keyword>
<dbReference type="Gene3D" id="3.30.565.10">
    <property type="entry name" value="Histidine kinase-like ATPase, C-terminal domain"/>
    <property type="match status" value="1"/>
</dbReference>
<sequence>MDVMNRPSTRDISVAAIALGLDLFGFLMSHTVAPATFSFAVSPVQFWLILLTIVAKASMLLWRRHFPVLVILGISAAELLLPLYCLVTGEQSLGYNGIAATVAAFSLALHTRSKTRDIALLVIAGLTIGIARAFTTPVLGDMNPTLFALLTALGWLLPLVVMFAIGLAVRNSRELTESLARQAELAERNAIIEERARIARELHDTTAHHLSAIAIQAQAARALIDVNPRASKEHLDHVTSSITKALQDVRATVGKLSVTDAEVSRVPQPTDLPALISEVRGLGQEVAFSDTSVLSGAERVAAYRITQEALTNARKHAAGAPVTVTLSDDELCVLTSGSFERGESGRGIISIQERAHAVGATAFNGPTADGWLVRIKWRKP</sequence>
<dbReference type="Pfam" id="PF07730">
    <property type="entry name" value="HisKA_3"/>
    <property type="match status" value="1"/>
</dbReference>
<dbReference type="Gene3D" id="1.20.5.1930">
    <property type="match status" value="1"/>
</dbReference>
<keyword evidence="8" id="KW-0902">Two-component regulatory system</keyword>
<evidence type="ECO:0000313" key="12">
    <source>
        <dbReference type="Proteomes" id="UP000035368"/>
    </source>
</evidence>
<keyword evidence="9" id="KW-1133">Transmembrane helix</keyword>
<keyword evidence="9" id="KW-0812">Transmembrane</keyword>
<dbReference type="GO" id="GO:0016020">
    <property type="term" value="C:membrane"/>
    <property type="evidence" value="ECO:0007669"/>
    <property type="project" value="InterPro"/>
</dbReference>
<dbReference type="AlphaFoldDB" id="A0A0G3GPI1"/>
<evidence type="ECO:0000256" key="4">
    <source>
        <dbReference type="ARBA" id="ARBA00022679"/>
    </source>
</evidence>
<gene>
    <name evidence="11" type="ORF">CEPID_03075</name>
</gene>
<dbReference type="GO" id="GO:0046983">
    <property type="term" value="F:protein dimerization activity"/>
    <property type="evidence" value="ECO:0007669"/>
    <property type="project" value="InterPro"/>
</dbReference>
<evidence type="ECO:0000256" key="7">
    <source>
        <dbReference type="ARBA" id="ARBA00022840"/>
    </source>
</evidence>
<dbReference type="KEGG" id="cei:CEPID_03075"/>
<dbReference type="PATRIC" id="fig|1050174.4.peg.626"/>
<evidence type="ECO:0000256" key="9">
    <source>
        <dbReference type="SAM" id="Phobius"/>
    </source>
</evidence>
<dbReference type="InterPro" id="IPR011712">
    <property type="entry name" value="Sig_transdc_His_kin_sub3_dim/P"/>
</dbReference>
<proteinExistence type="predicted"/>
<dbReference type="Proteomes" id="UP000035368">
    <property type="component" value="Chromosome"/>
</dbReference>
<dbReference type="GO" id="GO:0000155">
    <property type="term" value="F:phosphorelay sensor kinase activity"/>
    <property type="evidence" value="ECO:0007669"/>
    <property type="project" value="InterPro"/>
</dbReference>
<dbReference type="EC" id="2.7.13.3" evidence="2"/>
<keyword evidence="3" id="KW-0597">Phosphoprotein</keyword>
<evidence type="ECO:0000256" key="6">
    <source>
        <dbReference type="ARBA" id="ARBA00022777"/>
    </source>
</evidence>
<dbReference type="CDD" id="cd16917">
    <property type="entry name" value="HATPase_UhpB-NarQ-NarX-like"/>
    <property type="match status" value="1"/>
</dbReference>
<dbReference type="SUPFAM" id="SSF55874">
    <property type="entry name" value="ATPase domain of HSP90 chaperone/DNA topoisomerase II/histidine kinase"/>
    <property type="match status" value="1"/>
</dbReference>
<keyword evidence="4" id="KW-0808">Transferase</keyword>
<feature type="transmembrane region" description="Helical" evidence="9">
    <location>
        <begin position="93"/>
        <end position="111"/>
    </location>
</feature>
<feature type="transmembrane region" description="Helical" evidence="9">
    <location>
        <begin position="146"/>
        <end position="169"/>
    </location>
</feature>
<evidence type="ECO:0000256" key="2">
    <source>
        <dbReference type="ARBA" id="ARBA00012438"/>
    </source>
</evidence>
<feature type="domain" description="Signal transduction histidine kinase subgroup 3 dimerisation and phosphoacceptor" evidence="10">
    <location>
        <begin position="194"/>
        <end position="257"/>
    </location>
</feature>
<dbReference type="InterPro" id="IPR036890">
    <property type="entry name" value="HATPase_C_sf"/>
</dbReference>
<keyword evidence="6 11" id="KW-0418">Kinase</keyword>
<comment type="catalytic activity">
    <reaction evidence="1">
        <text>ATP + protein L-histidine = ADP + protein N-phospho-L-histidine.</text>
        <dbReference type="EC" id="2.7.13.3"/>
    </reaction>
</comment>
<keyword evidence="12" id="KW-1185">Reference proteome</keyword>
<keyword evidence="7" id="KW-0067">ATP-binding</keyword>
<reference evidence="11 12" key="1">
    <citation type="submission" date="2015-05" db="EMBL/GenBank/DDBJ databases">
        <title>Complete genome sequence of Corynebacterium epidermidicanis DSM 45586, isolated from the skin of a dog suffering from pruritus.</title>
        <authorList>
            <person name="Ruckert C."/>
            <person name="Albersmeier A."/>
            <person name="Winkler A."/>
            <person name="Tauch A."/>
        </authorList>
    </citation>
    <scope>NUCLEOTIDE SEQUENCE [LARGE SCALE GENOMIC DNA]</scope>
    <source>
        <strain evidence="11 12">DSM 45586</strain>
    </source>
</reference>
<organism evidence="11 12">
    <name type="scientific">Corynebacterium epidermidicanis</name>
    <dbReference type="NCBI Taxonomy" id="1050174"/>
    <lineage>
        <taxon>Bacteria</taxon>
        <taxon>Bacillati</taxon>
        <taxon>Actinomycetota</taxon>
        <taxon>Actinomycetes</taxon>
        <taxon>Mycobacteriales</taxon>
        <taxon>Corynebacteriaceae</taxon>
        <taxon>Corynebacterium</taxon>
    </lineage>
</organism>
<feature type="transmembrane region" description="Helical" evidence="9">
    <location>
        <begin position="12"/>
        <end position="29"/>
    </location>
</feature>
<protein>
    <recommendedName>
        <fullName evidence="2">histidine kinase</fullName>
        <ecNumber evidence="2">2.7.13.3</ecNumber>
    </recommendedName>
</protein>
<evidence type="ECO:0000256" key="3">
    <source>
        <dbReference type="ARBA" id="ARBA00022553"/>
    </source>
</evidence>